<dbReference type="GO" id="GO:0003677">
    <property type="term" value="F:DNA binding"/>
    <property type="evidence" value="ECO:0007669"/>
    <property type="project" value="InterPro"/>
</dbReference>
<reference evidence="1" key="1">
    <citation type="submission" date="2018-05" db="EMBL/GenBank/DDBJ databases">
        <authorList>
            <person name="Lanie J.A."/>
            <person name="Ng W.-L."/>
            <person name="Kazmierczak K.M."/>
            <person name="Andrzejewski T.M."/>
            <person name="Davidsen T.M."/>
            <person name="Wayne K.J."/>
            <person name="Tettelin H."/>
            <person name="Glass J.I."/>
            <person name="Rusch D."/>
            <person name="Podicherti R."/>
            <person name="Tsui H.-C.T."/>
            <person name="Winkler M.E."/>
        </authorList>
    </citation>
    <scope>NUCLEOTIDE SEQUENCE</scope>
</reference>
<accession>A0A382INN3</accession>
<evidence type="ECO:0000313" key="1">
    <source>
        <dbReference type="EMBL" id="SVC00817.1"/>
    </source>
</evidence>
<sequence>VGQEQAKALDDHLWVFREDTFIPHAL</sequence>
<protein>
    <submittedName>
        <fullName evidence="1">Uncharacterized protein</fullName>
    </submittedName>
</protein>
<dbReference type="Gene3D" id="3.40.50.10110">
    <property type="entry name" value="DNA polymerase III subunit chi"/>
    <property type="match status" value="1"/>
</dbReference>
<feature type="non-terminal residue" evidence="1">
    <location>
        <position position="1"/>
    </location>
</feature>
<name>A0A382INN3_9ZZZZ</name>
<dbReference type="Pfam" id="PF04364">
    <property type="entry name" value="DNA_pol3_chi"/>
    <property type="match status" value="1"/>
</dbReference>
<gene>
    <name evidence="1" type="ORF">METZ01_LOCUS253671</name>
</gene>
<dbReference type="GO" id="GO:0003887">
    <property type="term" value="F:DNA-directed DNA polymerase activity"/>
    <property type="evidence" value="ECO:0007669"/>
    <property type="project" value="InterPro"/>
</dbReference>
<dbReference type="InterPro" id="IPR036768">
    <property type="entry name" value="PolIII_chi_sf"/>
</dbReference>
<dbReference type="GO" id="GO:0006260">
    <property type="term" value="P:DNA replication"/>
    <property type="evidence" value="ECO:0007669"/>
    <property type="project" value="InterPro"/>
</dbReference>
<proteinExistence type="predicted"/>
<organism evidence="1">
    <name type="scientific">marine metagenome</name>
    <dbReference type="NCBI Taxonomy" id="408172"/>
    <lineage>
        <taxon>unclassified sequences</taxon>
        <taxon>metagenomes</taxon>
        <taxon>ecological metagenomes</taxon>
    </lineage>
</organism>
<dbReference type="SUPFAM" id="SSF102400">
    <property type="entry name" value="DNA polymerase III chi subunit"/>
    <property type="match status" value="1"/>
</dbReference>
<dbReference type="AlphaFoldDB" id="A0A382INN3"/>
<dbReference type="EMBL" id="UINC01068298">
    <property type="protein sequence ID" value="SVC00817.1"/>
    <property type="molecule type" value="Genomic_DNA"/>
</dbReference>
<dbReference type="InterPro" id="IPR007459">
    <property type="entry name" value="DNA_pol3_chi"/>
</dbReference>
<feature type="non-terminal residue" evidence="1">
    <location>
        <position position="26"/>
    </location>
</feature>